<dbReference type="OrthoDB" id="7282222at2"/>
<dbReference type="AlphaFoldDB" id="A0A5N7MP60"/>
<evidence type="ECO:0000313" key="2">
    <source>
        <dbReference type="Proteomes" id="UP000403266"/>
    </source>
</evidence>
<dbReference type="EMBL" id="VOSK01000173">
    <property type="protein sequence ID" value="MPR28802.1"/>
    <property type="molecule type" value="Genomic_DNA"/>
</dbReference>
<dbReference type="InterPro" id="IPR021948">
    <property type="entry name" value="DUF3565"/>
</dbReference>
<gene>
    <name evidence="1" type="ORF">FS320_27610</name>
</gene>
<reference evidence="1 2" key="1">
    <citation type="journal article" date="2019" name="Syst. Appl. Microbiol.">
        <title>Microvirga tunisiensis sp. nov., a root nodule symbiotic bacterium isolated from Lupinus micranthus and L. luteus grown in Northern Tunisia.</title>
        <authorList>
            <person name="Msaddak A."/>
            <person name="Rejili M."/>
            <person name="Duran D."/>
            <person name="Mars M."/>
            <person name="Palacios J.M."/>
            <person name="Ruiz-Argueso T."/>
            <person name="Rey L."/>
            <person name="Imperial J."/>
        </authorList>
    </citation>
    <scope>NUCLEOTIDE SEQUENCE [LARGE SCALE GENOMIC DNA]</scope>
    <source>
        <strain evidence="1 2">Lmie10</strain>
    </source>
</reference>
<organism evidence="1 2">
    <name type="scientific">Microvirga tunisiensis</name>
    <dbReference type="NCBI Taxonomy" id="2108360"/>
    <lineage>
        <taxon>Bacteria</taxon>
        <taxon>Pseudomonadati</taxon>
        <taxon>Pseudomonadota</taxon>
        <taxon>Alphaproteobacteria</taxon>
        <taxon>Hyphomicrobiales</taxon>
        <taxon>Methylobacteriaceae</taxon>
        <taxon>Microvirga</taxon>
    </lineage>
</organism>
<dbReference type="Pfam" id="PF12088">
    <property type="entry name" value="DUF3565"/>
    <property type="match status" value="1"/>
</dbReference>
<accession>A0A5N7MP60</accession>
<proteinExistence type="predicted"/>
<protein>
    <submittedName>
        <fullName evidence="1">DUF3565 domain-containing protein</fullName>
    </submittedName>
</protein>
<sequence>MKKRIVGFHLDEEQHWVAELECGHNQHVRHNPLWTIRRWVITQEGCDKALGHELNRKKCDFGAPGLGRSALKPQIPLCSPPAL</sequence>
<evidence type="ECO:0000313" key="1">
    <source>
        <dbReference type="EMBL" id="MPR28802.1"/>
    </source>
</evidence>
<dbReference type="RefSeq" id="WP_152715371.1">
    <property type="nucleotide sequence ID" value="NZ_VOSJ01000174.1"/>
</dbReference>
<dbReference type="Proteomes" id="UP000403266">
    <property type="component" value="Unassembled WGS sequence"/>
</dbReference>
<comment type="caution">
    <text evidence="1">The sequence shown here is derived from an EMBL/GenBank/DDBJ whole genome shotgun (WGS) entry which is preliminary data.</text>
</comment>
<name>A0A5N7MP60_9HYPH</name>
<keyword evidence="2" id="KW-1185">Reference proteome</keyword>